<comment type="caution">
    <text evidence="7">The sequence shown here is derived from an EMBL/GenBank/DDBJ whole genome shotgun (WGS) entry which is preliminary data.</text>
</comment>
<dbReference type="PANTHER" id="PTHR42813">
    <property type="entry name" value="ZINC-TYPE ALCOHOL DEHYDROGENASE-LIKE"/>
    <property type="match status" value="1"/>
</dbReference>
<proteinExistence type="inferred from homology"/>
<comment type="similarity">
    <text evidence="5">Belongs to the zinc-containing alcohol dehydrogenase family.</text>
</comment>
<dbReference type="InterPro" id="IPR011032">
    <property type="entry name" value="GroES-like_sf"/>
</dbReference>
<keyword evidence="3 5" id="KW-0862">Zinc</keyword>
<evidence type="ECO:0000313" key="7">
    <source>
        <dbReference type="EMBL" id="PNL92225.1"/>
    </source>
</evidence>
<gene>
    <name evidence="7" type="ORF">A6J77_008285</name>
</gene>
<evidence type="ECO:0000256" key="4">
    <source>
        <dbReference type="ARBA" id="ARBA00023002"/>
    </source>
</evidence>
<dbReference type="GO" id="GO:0008270">
    <property type="term" value="F:zinc ion binding"/>
    <property type="evidence" value="ECO:0007669"/>
    <property type="project" value="InterPro"/>
</dbReference>
<dbReference type="AlphaFoldDB" id="A0A2J9PPG1"/>
<keyword evidence="2 5" id="KW-0479">Metal-binding</keyword>
<dbReference type="SUPFAM" id="SSF50129">
    <property type="entry name" value="GroES-like"/>
    <property type="match status" value="1"/>
</dbReference>
<reference evidence="8" key="1">
    <citation type="submission" date="2017-12" db="EMBL/GenBank/DDBJ databases">
        <title>FDA dAtabase for Regulatory Grade micrObial Sequences (FDA-ARGOS): Supporting development and validation of Infectious Disease Dx tests.</title>
        <authorList>
            <person name="Hoffmann M."/>
            <person name="Allard M."/>
            <person name="Evans P."/>
            <person name="Brown E."/>
            <person name="Tallon L."/>
            <person name="Sadzewicz L."/>
            <person name="Sengamalay N."/>
            <person name="Ott S."/>
            <person name="Godinez A."/>
            <person name="Nagaraj S."/>
            <person name="Vavikolanu K."/>
            <person name="Aluvathingal J."/>
            <person name="Nadendla S."/>
            <person name="Sichtig H."/>
        </authorList>
    </citation>
    <scope>NUCLEOTIDE SEQUENCE [LARGE SCALE GENOMIC DNA]</scope>
    <source>
        <strain evidence="8">FDAARGOS_249</strain>
    </source>
</reference>
<dbReference type="PANTHER" id="PTHR42813:SF2">
    <property type="entry name" value="DEHYDROGENASE, ZINC-CONTAINING, PUTATIVE (AFU_ORTHOLOGUE AFUA_2G02810)-RELATED"/>
    <property type="match status" value="1"/>
</dbReference>
<feature type="domain" description="Enoyl reductase (ER)" evidence="6">
    <location>
        <begin position="7"/>
        <end position="340"/>
    </location>
</feature>
<dbReference type="RefSeq" id="WP_083069842.1">
    <property type="nucleotide sequence ID" value="NZ_NBTM02000001.1"/>
</dbReference>
<name>A0A2J9PPG1_9LACT</name>
<evidence type="ECO:0000259" key="6">
    <source>
        <dbReference type="SMART" id="SM00829"/>
    </source>
</evidence>
<evidence type="ECO:0000256" key="1">
    <source>
        <dbReference type="ARBA" id="ARBA00001947"/>
    </source>
</evidence>
<dbReference type="Gene3D" id="3.90.180.10">
    <property type="entry name" value="Medium-chain alcohol dehydrogenases, catalytic domain"/>
    <property type="match status" value="1"/>
</dbReference>
<dbReference type="Gene3D" id="3.40.50.720">
    <property type="entry name" value="NAD(P)-binding Rossmann-like Domain"/>
    <property type="match status" value="1"/>
</dbReference>
<comment type="cofactor">
    <cofactor evidence="1 5">
        <name>Zn(2+)</name>
        <dbReference type="ChEBI" id="CHEBI:29105"/>
    </cofactor>
</comment>
<dbReference type="InterPro" id="IPR013149">
    <property type="entry name" value="ADH-like_C"/>
</dbReference>
<evidence type="ECO:0000256" key="3">
    <source>
        <dbReference type="ARBA" id="ARBA00022833"/>
    </source>
</evidence>
<dbReference type="InterPro" id="IPR036291">
    <property type="entry name" value="NAD(P)-bd_dom_sf"/>
</dbReference>
<dbReference type="Proteomes" id="UP000192813">
    <property type="component" value="Unassembled WGS sequence"/>
</dbReference>
<evidence type="ECO:0000313" key="8">
    <source>
        <dbReference type="Proteomes" id="UP000192813"/>
    </source>
</evidence>
<dbReference type="Pfam" id="PF08240">
    <property type="entry name" value="ADH_N"/>
    <property type="match status" value="1"/>
</dbReference>
<sequence>MKAAIFNEPGNMTVTIMDRPQIQAPHDAIIRVVRACVCGSDLWWFRGINDMASGSQTGHEAIGIVEEVGTAVKNVQVGDFVIVPFTNGCGHCAACKAGLDGDCTTFTGGALGFQAEYLRYVSGDWGLVKIPGQPSDYSADMLKSFTTLADVMATGYHAAVTAEVKAGDTVVVVGDGAVGLCGVIGAKLLGAERIIIMSRHKDRQDLALEFGATDIVSERGDEGINRIMELTGEGADAVLECVGSQLAVETAVQLARPGAVVGRVGVPHIDELDTNKLFWKNIGLRGGRAAVTTHDRAVLLDAVLDGRINPGKVFNMSFDLDDVQEAYAAMDERRAIKSLLVISD</sequence>
<dbReference type="GO" id="GO:0016491">
    <property type="term" value="F:oxidoreductase activity"/>
    <property type="evidence" value="ECO:0007669"/>
    <property type="project" value="UniProtKB-KW"/>
</dbReference>
<dbReference type="InterPro" id="IPR013154">
    <property type="entry name" value="ADH-like_N"/>
</dbReference>
<evidence type="ECO:0000256" key="5">
    <source>
        <dbReference type="RuleBase" id="RU361277"/>
    </source>
</evidence>
<dbReference type="SMART" id="SM00829">
    <property type="entry name" value="PKS_ER"/>
    <property type="match status" value="1"/>
</dbReference>
<dbReference type="Pfam" id="PF00107">
    <property type="entry name" value="ADH_zinc_N"/>
    <property type="match status" value="1"/>
</dbReference>
<keyword evidence="4" id="KW-0560">Oxidoreductase</keyword>
<dbReference type="EMBL" id="NBTM02000001">
    <property type="protein sequence ID" value="PNL92225.1"/>
    <property type="molecule type" value="Genomic_DNA"/>
</dbReference>
<protein>
    <submittedName>
        <fullName evidence="7">Zn-dependent alcohol dehydrogenase</fullName>
    </submittedName>
</protein>
<dbReference type="SUPFAM" id="SSF51735">
    <property type="entry name" value="NAD(P)-binding Rossmann-fold domains"/>
    <property type="match status" value="1"/>
</dbReference>
<organism evidence="7 8">
    <name type="scientific">Aerococcus viridans</name>
    <dbReference type="NCBI Taxonomy" id="1377"/>
    <lineage>
        <taxon>Bacteria</taxon>
        <taxon>Bacillati</taxon>
        <taxon>Bacillota</taxon>
        <taxon>Bacilli</taxon>
        <taxon>Lactobacillales</taxon>
        <taxon>Aerococcaceae</taxon>
        <taxon>Aerococcus</taxon>
    </lineage>
</organism>
<accession>A0A2J9PPG1</accession>
<evidence type="ECO:0000256" key="2">
    <source>
        <dbReference type="ARBA" id="ARBA00022723"/>
    </source>
</evidence>
<dbReference type="InterPro" id="IPR020843">
    <property type="entry name" value="ER"/>
</dbReference>
<dbReference type="PROSITE" id="PS00059">
    <property type="entry name" value="ADH_ZINC"/>
    <property type="match status" value="1"/>
</dbReference>
<dbReference type="InterPro" id="IPR002328">
    <property type="entry name" value="ADH_Zn_CS"/>
</dbReference>